<dbReference type="RefSeq" id="WP_344751201.1">
    <property type="nucleotide sequence ID" value="NZ_BAABBW010000001.1"/>
</dbReference>
<dbReference type="EMBL" id="BAABBW010000001">
    <property type="protein sequence ID" value="GAA4167160.1"/>
    <property type="molecule type" value="Genomic_DNA"/>
</dbReference>
<gene>
    <name evidence="2" type="ORF">GCM10022287_00270</name>
</gene>
<evidence type="ECO:0000313" key="2">
    <source>
        <dbReference type="EMBL" id="GAA4167160.1"/>
    </source>
</evidence>
<accession>A0ABP7ZPA8</accession>
<evidence type="ECO:0000313" key="3">
    <source>
        <dbReference type="Proteomes" id="UP001501079"/>
    </source>
</evidence>
<feature type="chain" id="PRO_5045985279" evidence="1">
    <location>
        <begin position="24"/>
        <end position="130"/>
    </location>
</feature>
<keyword evidence="1" id="KW-0732">Signal</keyword>
<reference evidence="3" key="1">
    <citation type="journal article" date="2019" name="Int. J. Syst. Evol. Microbiol.">
        <title>The Global Catalogue of Microorganisms (GCM) 10K type strain sequencing project: providing services to taxonomists for standard genome sequencing and annotation.</title>
        <authorList>
            <consortium name="The Broad Institute Genomics Platform"/>
            <consortium name="The Broad Institute Genome Sequencing Center for Infectious Disease"/>
            <person name="Wu L."/>
            <person name="Ma J."/>
        </authorList>
    </citation>
    <scope>NUCLEOTIDE SEQUENCE [LARGE SCALE GENOMIC DNA]</scope>
    <source>
        <strain evidence="3">JCM 17591</strain>
    </source>
</reference>
<comment type="caution">
    <text evidence="2">The sequence shown here is derived from an EMBL/GenBank/DDBJ whole genome shotgun (WGS) entry which is preliminary data.</text>
</comment>
<name>A0ABP7ZPA8_9MICO</name>
<protein>
    <submittedName>
        <fullName evidence="2">Uncharacterized protein</fullName>
    </submittedName>
</protein>
<evidence type="ECO:0000256" key="1">
    <source>
        <dbReference type="SAM" id="SignalP"/>
    </source>
</evidence>
<dbReference type="Proteomes" id="UP001501079">
    <property type="component" value="Unassembled WGS sequence"/>
</dbReference>
<feature type="signal peptide" evidence="1">
    <location>
        <begin position="1"/>
        <end position="23"/>
    </location>
</feature>
<proteinExistence type="predicted"/>
<sequence>MLYTRGFLLAGAIATALTLAALADLPSSATAAQARPALGDADRDALGCLGRAVDAHTFFRERLREPDFDIAGHARDAAELADGRTRETLLALADSASRSALEFLVDYNIAAGAWEAASGIRMPAATTTTA</sequence>
<keyword evidence="3" id="KW-1185">Reference proteome</keyword>
<organism evidence="2 3">
    <name type="scientific">Gryllotalpicola koreensis</name>
    <dbReference type="NCBI Taxonomy" id="993086"/>
    <lineage>
        <taxon>Bacteria</taxon>
        <taxon>Bacillati</taxon>
        <taxon>Actinomycetota</taxon>
        <taxon>Actinomycetes</taxon>
        <taxon>Micrococcales</taxon>
        <taxon>Microbacteriaceae</taxon>
        <taxon>Gryllotalpicola</taxon>
    </lineage>
</organism>